<dbReference type="PANTHER" id="PTHR35807">
    <property type="entry name" value="TRANSCRIPTIONAL REGULATOR REDD-RELATED"/>
    <property type="match status" value="1"/>
</dbReference>
<dbReference type="AlphaFoldDB" id="A0A6J6RUV6"/>
<evidence type="ECO:0000313" key="1">
    <source>
        <dbReference type="EMBL" id="CAB4726262.1"/>
    </source>
</evidence>
<name>A0A6J6RUV6_9ZZZZ</name>
<dbReference type="InterPro" id="IPR027417">
    <property type="entry name" value="P-loop_NTPase"/>
</dbReference>
<sequence>MAPSLSPNQLLIDRPRLTSLPTGIRCFFFSAPSGFGKSVAAAQLSARLAAQLAAQASQPSDTLSYCRLTDEDAADNGAGKILGALTKTFPHLGQQQPVIDSSSSARLMYCVQELAGQAILMIDDLHLLNDPEQQVLQGLLDAAPDGLCIIGTSRDEPGKDITARNLAGDVSICAAEELLMTESECAELAAMHTSTLTGSEIFQESAGWPLAAAFLAQDGSFAESDLVAESLNELSADAQADLQTLALLSSISPTLLDEAPTGRELVRFTRRHPELIDTDPERWRVREFLRSELLVQASDRESIAQWADRFDRLGATDSSLILLSRVPGNRELLQDRLEIVGSRLLDQGRYRFLRMLVSQIPVRDRRTAISILDLSSGFWLDQIEQVSVGMPHVEESSLTVLANTVGITTDDSLALAGLQTEFYRRRGDPSLLHVALNALSLVGPVDHSADPIGLCGGLSQPAQRGLGQVLFGLAVAELFSGEPETVRDGRRLQELSFKIAERAGADTAALRAQSAYERVGMGLDQASTAVAPLEAGIVSLAAMGHPDVATLQIELADILGRLQNPETAEGLVEGATEWAEKTGNTAVLPSIALVRATTALIKSGPSQDNDQDLESAWKLMATAPRLRRALPGFAARISNRMMDFRDCDRASAWLDRAGALASGHLQSSYSSDYLAASKFRLRSMIAAVTLPPDAAQLTWFQCQPAGLLEFDASVAWDLLPHDGGESAKRLLETSRDQLDPLWLPRLEGNKQPAVDSANLSVSLLCPVLKLQRGAESLPAPTGHAARLLALLVVSNGSLTMDAVLDDLWPEVETEVARNRLHQVILRLRRALSGSGSSLVSATEGVLLLDKDRLESDLWALRQGTDAPTDEAILMITRYESDLCAAQFAYDAAFEDARWELRSQLTRIAKRHLDHEGTQNPRLLQACTDAWARLDFADEIGYAVADVLDRSGDSRDADVIREQIALRLAR</sequence>
<dbReference type="InterPro" id="IPR051677">
    <property type="entry name" value="AfsR-DnrI-RedD_regulator"/>
</dbReference>
<dbReference type="GO" id="GO:0006355">
    <property type="term" value="P:regulation of DNA-templated transcription"/>
    <property type="evidence" value="ECO:0007669"/>
    <property type="project" value="InterPro"/>
</dbReference>
<accession>A0A6J6RUV6</accession>
<dbReference type="SUPFAM" id="SSF52540">
    <property type="entry name" value="P-loop containing nucleoside triphosphate hydrolases"/>
    <property type="match status" value="1"/>
</dbReference>
<organism evidence="1">
    <name type="scientific">freshwater metagenome</name>
    <dbReference type="NCBI Taxonomy" id="449393"/>
    <lineage>
        <taxon>unclassified sequences</taxon>
        <taxon>metagenomes</taxon>
        <taxon>ecological metagenomes</taxon>
    </lineage>
</organism>
<dbReference type="EMBL" id="CAEZYU010000001">
    <property type="protein sequence ID" value="CAB4726262.1"/>
    <property type="molecule type" value="Genomic_DNA"/>
</dbReference>
<gene>
    <name evidence="1" type="ORF">UFOPK2766_00030</name>
</gene>
<dbReference type="Gene3D" id="3.40.50.300">
    <property type="entry name" value="P-loop containing nucleotide triphosphate hydrolases"/>
    <property type="match status" value="1"/>
</dbReference>
<dbReference type="SUPFAM" id="SSF46894">
    <property type="entry name" value="C-terminal effector domain of the bipartite response regulators"/>
    <property type="match status" value="1"/>
</dbReference>
<dbReference type="InterPro" id="IPR036388">
    <property type="entry name" value="WH-like_DNA-bd_sf"/>
</dbReference>
<dbReference type="Gene3D" id="1.10.10.10">
    <property type="entry name" value="Winged helix-like DNA-binding domain superfamily/Winged helix DNA-binding domain"/>
    <property type="match status" value="1"/>
</dbReference>
<dbReference type="GO" id="GO:0003677">
    <property type="term" value="F:DNA binding"/>
    <property type="evidence" value="ECO:0007669"/>
    <property type="project" value="InterPro"/>
</dbReference>
<protein>
    <submittedName>
        <fullName evidence="1">Unannotated protein</fullName>
    </submittedName>
</protein>
<dbReference type="InterPro" id="IPR016032">
    <property type="entry name" value="Sig_transdc_resp-reg_C-effctor"/>
</dbReference>
<reference evidence="1" key="1">
    <citation type="submission" date="2020-05" db="EMBL/GenBank/DDBJ databases">
        <authorList>
            <person name="Chiriac C."/>
            <person name="Salcher M."/>
            <person name="Ghai R."/>
            <person name="Kavagutti S V."/>
        </authorList>
    </citation>
    <scope>NUCLEOTIDE SEQUENCE</scope>
</reference>
<proteinExistence type="predicted"/>